<dbReference type="PANTHER" id="PTHR31549">
    <property type="entry name" value="PROTEIN, PUTATIVE (DUF247)-RELATED-RELATED"/>
    <property type="match status" value="1"/>
</dbReference>
<comment type="caution">
    <text evidence="3">The sequence shown here is derived from an EMBL/GenBank/DDBJ whole genome shotgun (WGS) entry which is preliminary data.</text>
</comment>
<dbReference type="Proteomes" id="UP001054252">
    <property type="component" value="Unassembled WGS sequence"/>
</dbReference>
<dbReference type="EMBL" id="BPVZ01000124">
    <property type="protein sequence ID" value="GKV37803.1"/>
    <property type="molecule type" value="Genomic_DNA"/>
</dbReference>
<keyword evidence="4" id="KW-1185">Reference proteome</keyword>
<dbReference type="PANTHER" id="PTHR31549:SF23">
    <property type="entry name" value="OS03G0591600 PROTEIN"/>
    <property type="match status" value="1"/>
</dbReference>
<feature type="region of interest" description="Disordered" evidence="1">
    <location>
        <begin position="259"/>
        <end position="282"/>
    </location>
</feature>
<name>A0AAV5LLV1_9ROSI</name>
<evidence type="ECO:0000256" key="2">
    <source>
        <dbReference type="SAM" id="Phobius"/>
    </source>
</evidence>
<dbReference type="Pfam" id="PF03140">
    <property type="entry name" value="DUF247"/>
    <property type="match status" value="1"/>
</dbReference>
<gene>
    <name evidence="3" type="ORF">SLEP1_g45786</name>
</gene>
<proteinExistence type="predicted"/>
<protein>
    <submittedName>
        <fullName evidence="3">Uncharacterized protein</fullName>
    </submittedName>
</protein>
<keyword evidence="2" id="KW-1133">Transmembrane helix</keyword>
<reference evidence="3 4" key="1">
    <citation type="journal article" date="2021" name="Commun. Biol.">
        <title>The genome of Shorea leprosula (Dipterocarpaceae) highlights the ecological relevance of drought in aseasonal tropical rainforests.</title>
        <authorList>
            <person name="Ng K.K.S."/>
            <person name="Kobayashi M.J."/>
            <person name="Fawcett J.A."/>
            <person name="Hatakeyama M."/>
            <person name="Paape T."/>
            <person name="Ng C.H."/>
            <person name="Ang C.C."/>
            <person name="Tnah L.H."/>
            <person name="Lee C.T."/>
            <person name="Nishiyama T."/>
            <person name="Sese J."/>
            <person name="O'Brien M.J."/>
            <person name="Copetti D."/>
            <person name="Mohd Noor M.I."/>
            <person name="Ong R.C."/>
            <person name="Putra M."/>
            <person name="Sireger I.Z."/>
            <person name="Indrioko S."/>
            <person name="Kosugi Y."/>
            <person name="Izuno A."/>
            <person name="Isagi Y."/>
            <person name="Lee S.L."/>
            <person name="Shimizu K.K."/>
        </authorList>
    </citation>
    <scope>NUCLEOTIDE SEQUENCE [LARGE SCALE GENOMIC DNA]</scope>
    <source>
        <strain evidence="3">214</strain>
    </source>
</reference>
<dbReference type="AlphaFoldDB" id="A0AAV5LLV1"/>
<feature type="transmembrane region" description="Helical" evidence="2">
    <location>
        <begin position="296"/>
        <end position="316"/>
    </location>
</feature>
<evidence type="ECO:0000256" key="1">
    <source>
        <dbReference type="SAM" id="MobiDB-lite"/>
    </source>
</evidence>
<evidence type="ECO:0000313" key="3">
    <source>
        <dbReference type="EMBL" id="GKV37803.1"/>
    </source>
</evidence>
<feature type="transmembrane region" description="Helical" evidence="2">
    <location>
        <begin position="484"/>
        <end position="506"/>
    </location>
</feature>
<evidence type="ECO:0000313" key="4">
    <source>
        <dbReference type="Proteomes" id="UP001054252"/>
    </source>
</evidence>
<accession>A0AAV5LLV1</accession>
<keyword evidence="2" id="KW-0812">Transmembrane</keyword>
<keyword evidence="2" id="KW-0472">Membrane</keyword>
<organism evidence="3 4">
    <name type="scientific">Rubroshorea leprosula</name>
    <dbReference type="NCBI Taxonomy" id="152421"/>
    <lineage>
        <taxon>Eukaryota</taxon>
        <taxon>Viridiplantae</taxon>
        <taxon>Streptophyta</taxon>
        <taxon>Embryophyta</taxon>
        <taxon>Tracheophyta</taxon>
        <taxon>Spermatophyta</taxon>
        <taxon>Magnoliopsida</taxon>
        <taxon>eudicotyledons</taxon>
        <taxon>Gunneridae</taxon>
        <taxon>Pentapetalae</taxon>
        <taxon>rosids</taxon>
        <taxon>malvids</taxon>
        <taxon>Malvales</taxon>
        <taxon>Dipterocarpaceae</taxon>
        <taxon>Rubroshorea</taxon>
    </lineage>
</organism>
<sequence length="525" mass="60748">MLSHNSHNQIYAHSSIEESWKKKMTALLIDQSNENEIGKIEPVACIFRVPESLRQKDHEAYTPQLVALGPYRHLDHNLHQMQNYKIDEGKNFRHKLRNSELTEERTKKLTVELKHKGKDIHESYRGVQFIWYDQLALMMIIDGLFLLAILDEFVHSNEIAGCPTYLRVISSSGKMLPKDAILRDVLMLENQIPWFVLKEILSKTCSESEEYLLDLFLKFCQKISPIKGEWPECPHKSLQHHHVLDLLYQYITFKKESKETKTNQSTKTPAADSAGDPEARNGPLDCSRFSQLRNNMSIFTNIGPIQIFLLILKLFLDILRVFGVSVETMFQEKQVLIPSVYELSKARIKIKPGEGGTRYVKFDGKTKTLYLPKITLNSTSLVVFRNLVMYETMAKPEFLHFRRYAELMGAIVDTVEDLRLLKKFNVLKIDEKYQMSDAEILEIFNGMTGTMRSKDATIDDQIEETNKCYNTYPVVRMKRVLKKYVYSSWKFLAAFATLLLILMMGLQTFCDVYSCPTAFGMAKKA</sequence>
<dbReference type="InterPro" id="IPR004158">
    <property type="entry name" value="DUF247_pln"/>
</dbReference>